<dbReference type="PANTHER" id="PTHR12110">
    <property type="entry name" value="HYDROXYPYRUVATE ISOMERASE"/>
    <property type="match status" value="1"/>
</dbReference>
<dbReference type="HAMAP" id="MF_01672">
    <property type="entry name" value="IolE"/>
    <property type="match status" value="1"/>
</dbReference>
<dbReference type="EMBL" id="JAPQES010000001">
    <property type="protein sequence ID" value="MCY6369440.1"/>
    <property type="molecule type" value="Genomic_DNA"/>
</dbReference>
<evidence type="ECO:0000256" key="3">
    <source>
        <dbReference type="ARBA" id="ARBA00023285"/>
    </source>
</evidence>
<feature type="domain" description="Xylose isomerase-like TIM barrel" evidence="5">
    <location>
        <begin position="38"/>
        <end position="293"/>
    </location>
</feature>
<comment type="caution">
    <text evidence="6">The sequence shown here is derived from an EMBL/GenBank/DDBJ whole genome shotgun (WGS) entry which is preliminary data.</text>
</comment>
<keyword evidence="1 4" id="KW-0464">Manganese</keyword>
<evidence type="ECO:0000313" key="6">
    <source>
        <dbReference type="EMBL" id="MCY6369440.1"/>
    </source>
</evidence>
<gene>
    <name evidence="4 6" type="primary">iolE</name>
    <name evidence="6" type="ORF">OXH55_02105</name>
</gene>
<keyword evidence="3 4" id="KW-0170">Cobalt</keyword>
<comment type="pathway">
    <text evidence="4">Polyol metabolism; myo-inositol degradation into acetyl-CoA; acetyl-CoA from myo-inositol: step 2/7.</text>
</comment>
<reference evidence="6" key="1">
    <citation type="submission" date="2022-12" db="EMBL/GenBank/DDBJ databases">
        <authorList>
            <person name="Wang J."/>
        </authorList>
    </citation>
    <scope>NUCLEOTIDE SEQUENCE</scope>
    <source>
        <strain evidence="6">HY-42-06</strain>
    </source>
</reference>
<dbReference type="PANTHER" id="PTHR12110:SF41">
    <property type="entry name" value="INOSOSE DEHYDRATASE"/>
    <property type="match status" value="1"/>
</dbReference>
<evidence type="ECO:0000256" key="4">
    <source>
        <dbReference type="HAMAP-Rule" id="MF_01672"/>
    </source>
</evidence>
<sequence>MFKKDAVKLGIAPIAWTNDDMPELGSENTFEQCVSEMALAGFTGSEVGNKYPRDTKVLKKALELRGMEIASAWFSAFLTTKPLQETVNAFIEHRDFLNEMGAKVIVVSEQGLSIQGMMDTPIFNEKPIFTDEQWEKLAKGLNKLGELAQEKDMKVVYHHHMGTGVQTTAEIDKLMEMTDSNLVYLLYDTGHLVFSGEDAIAVLKKYVNRIKHVHLKDVRTDVIEKVKEENMSFLQAVKAGAFTVPGDGNIDFEPIFNILAENNYEGYLLVEAEQDPAKANPLEYAIKARNYIKSKTQL</sequence>
<dbReference type="InterPro" id="IPR023952">
    <property type="entry name" value="IolE"/>
</dbReference>
<dbReference type="InterPro" id="IPR050312">
    <property type="entry name" value="IolE/XylAMocC-like"/>
</dbReference>
<dbReference type="InterPro" id="IPR036237">
    <property type="entry name" value="Xyl_isomerase-like_sf"/>
</dbReference>
<dbReference type="SUPFAM" id="SSF51658">
    <property type="entry name" value="Xylose isomerase-like"/>
    <property type="match status" value="1"/>
</dbReference>
<evidence type="ECO:0000256" key="2">
    <source>
        <dbReference type="ARBA" id="ARBA00023239"/>
    </source>
</evidence>
<evidence type="ECO:0000259" key="5">
    <source>
        <dbReference type="Pfam" id="PF01261"/>
    </source>
</evidence>
<protein>
    <recommendedName>
        <fullName evidence="4">Inosose dehydratase</fullName>
        <ecNumber evidence="4">4.2.1.44</ecNumber>
    </recommendedName>
    <alternativeName>
        <fullName evidence="4">2-keto-myo-inositol dehydratase</fullName>
        <shortName evidence="4">2KMI dehydratase</shortName>
    </alternativeName>
</protein>
<dbReference type="Gene3D" id="3.20.20.150">
    <property type="entry name" value="Divalent-metal-dependent TIM barrel enzymes"/>
    <property type="match status" value="1"/>
</dbReference>
<keyword evidence="2 4" id="KW-0456">Lyase</keyword>
<dbReference type="InterPro" id="IPR013022">
    <property type="entry name" value="Xyl_isomerase-like_TIM-brl"/>
</dbReference>
<comment type="catalytic activity">
    <reaction evidence="4">
        <text>scyllo-inosose = 3D-3,5/4-trihydroxycyclohexane-1,2-dione + H2O</text>
        <dbReference type="Rhea" id="RHEA:14065"/>
        <dbReference type="ChEBI" id="CHEBI:15377"/>
        <dbReference type="ChEBI" id="CHEBI:17811"/>
        <dbReference type="ChEBI" id="CHEBI:28446"/>
        <dbReference type="EC" id="4.2.1.44"/>
    </reaction>
</comment>
<accession>A0ABT4CK58</accession>
<dbReference type="Pfam" id="PF01261">
    <property type="entry name" value="AP_endonuc_2"/>
    <property type="match status" value="1"/>
</dbReference>
<comment type="cofactor">
    <cofactor evidence="4">
        <name>glutathione</name>
        <dbReference type="ChEBI" id="CHEBI:57925"/>
    </cofactor>
</comment>
<dbReference type="EC" id="4.2.1.44" evidence="4"/>
<comment type="cofactor">
    <cofactor evidence="4">
        <name>Co(2+)</name>
        <dbReference type="ChEBI" id="CHEBI:48828"/>
    </cofactor>
    <cofactor evidence="4">
        <name>Mn(2+)</name>
        <dbReference type="ChEBI" id="CHEBI:29035"/>
    </cofactor>
</comment>
<dbReference type="GO" id="GO:0050114">
    <property type="term" value="F:myo-inosose-2 dehydratase activity"/>
    <property type="evidence" value="ECO:0007669"/>
    <property type="project" value="UniProtKB-EC"/>
</dbReference>
<keyword evidence="7" id="KW-1185">Reference proteome</keyword>
<dbReference type="InterPro" id="IPR030823">
    <property type="entry name" value="IolE/MocC"/>
</dbReference>
<comment type="similarity">
    <text evidence="4">Belongs to the IolE/MocC family.</text>
</comment>
<name>A0ABT4CK58_9CLOT</name>
<dbReference type="Proteomes" id="UP001079657">
    <property type="component" value="Unassembled WGS sequence"/>
</dbReference>
<dbReference type="RefSeq" id="WP_268047804.1">
    <property type="nucleotide sequence ID" value="NZ_JAPQES010000001.1"/>
</dbReference>
<evidence type="ECO:0000313" key="7">
    <source>
        <dbReference type="Proteomes" id="UP001079657"/>
    </source>
</evidence>
<evidence type="ECO:0000256" key="1">
    <source>
        <dbReference type="ARBA" id="ARBA00023211"/>
    </source>
</evidence>
<dbReference type="NCBIfam" id="TIGR04379">
    <property type="entry name" value="myo_inos_iolE"/>
    <property type="match status" value="1"/>
</dbReference>
<comment type="function">
    <text evidence="4">Catalyzes the dehydration of inosose (2-keto-myo-inositol, 2KMI or 2,4,6/3,5-pentahydroxycyclohexanone) to 3D-(3,5/4)-trihydroxycyclohexane-1,2-dione (D-2,3-diketo-4-deoxy-epi-inositol).</text>
</comment>
<organism evidence="6 7">
    <name type="scientific">Clostridium ganghwense</name>
    <dbReference type="NCBI Taxonomy" id="312089"/>
    <lineage>
        <taxon>Bacteria</taxon>
        <taxon>Bacillati</taxon>
        <taxon>Bacillota</taxon>
        <taxon>Clostridia</taxon>
        <taxon>Eubacteriales</taxon>
        <taxon>Clostridiaceae</taxon>
        <taxon>Clostridium</taxon>
    </lineage>
</organism>
<proteinExistence type="inferred from homology"/>